<feature type="compositionally biased region" description="Polar residues" evidence="7">
    <location>
        <begin position="10"/>
        <end position="23"/>
    </location>
</feature>
<keyword evidence="3 8" id="KW-0812">Transmembrane</keyword>
<dbReference type="Gene3D" id="1.20.1740.10">
    <property type="entry name" value="Amino acid/polyamine transporter I"/>
    <property type="match status" value="1"/>
</dbReference>
<feature type="transmembrane region" description="Helical" evidence="8">
    <location>
        <begin position="452"/>
        <end position="471"/>
    </location>
</feature>
<feature type="transmembrane region" description="Helical" evidence="8">
    <location>
        <begin position="192"/>
        <end position="213"/>
    </location>
</feature>
<feature type="domain" description="Amino acid permease/ SLC12A" evidence="9">
    <location>
        <begin position="51"/>
        <end position="507"/>
    </location>
</feature>
<evidence type="ECO:0000256" key="6">
    <source>
        <dbReference type="ARBA" id="ARBA00023136"/>
    </source>
</evidence>
<evidence type="ECO:0000256" key="3">
    <source>
        <dbReference type="ARBA" id="ARBA00022692"/>
    </source>
</evidence>
<evidence type="ECO:0000313" key="10">
    <source>
        <dbReference type="EMBL" id="KAL2784723.1"/>
    </source>
</evidence>
<dbReference type="PANTHER" id="PTHR43341:SF1">
    <property type="entry name" value="GENERAL AMINO-ACID PERMEASE GAP1"/>
    <property type="match status" value="1"/>
</dbReference>
<feature type="transmembrane region" description="Helical" evidence="8">
    <location>
        <begin position="74"/>
        <end position="95"/>
    </location>
</feature>
<feature type="region of interest" description="Disordered" evidence="7">
    <location>
        <begin position="1"/>
        <end position="29"/>
    </location>
</feature>
<feature type="transmembrane region" description="Helical" evidence="8">
    <location>
        <begin position="281"/>
        <end position="299"/>
    </location>
</feature>
<keyword evidence="6 8" id="KW-0472">Membrane</keyword>
<organism evidence="10 11">
    <name type="scientific">Aspergillus keveii</name>
    <dbReference type="NCBI Taxonomy" id="714993"/>
    <lineage>
        <taxon>Eukaryota</taxon>
        <taxon>Fungi</taxon>
        <taxon>Dikarya</taxon>
        <taxon>Ascomycota</taxon>
        <taxon>Pezizomycotina</taxon>
        <taxon>Eurotiomycetes</taxon>
        <taxon>Eurotiomycetidae</taxon>
        <taxon>Eurotiales</taxon>
        <taxon>Aspergillaceae</taxon>
        <taxon>Aspergillus</taxon>
        <taxon>Aspergillus subgen. Nidulantes</taxon>
    </lineage>
</organism>
<feature type="transmembrane region" description="Helical" evidence="8">
    <location>
        <begin position="131"/>
        <end position="153"/>
    </location>
</feature>
<protein>
    <submittedName>
        <fullName evidence="10">Amino acid permease/ SLC12A domain-containing protein</fullName>
    </submittedName>
</protein>
<dbReference type="Proteomes" id="UP001610563">
    <property type="component" value="Unassembled WGS sequence"/>
</dbReference>
<dbReference type="InterPro" id="IPR050524">
    <property type="entry name" value="APC_YAT"/>
</dbReference>
<dbReference type="PANTHER" id="PTHR43341">
    <property type="entry name" value="AMINO ACID PERMEASE"/>
    <property type="match status" value="1"/>
</dbReference>
<accession>A0ABR4FNW6</accession>
<evidence type="ECO:0000256" key="8">
    <source>
        <dbReference type="SAM" id="Phobius"/>
    </source>
</evidence>
<evidence type="ECO:0000256" key="2">
    <source>
        <dbReference type="ARBA" id="ARBA00022448"/>
    </source>
</evidence>
<feature type="transmembrane region" description="Helical" evidence="8">
    <location>
        <begin position="369"/>
        <end position="390"/>
    </location>
</feature>
<dbReference type="Pfam" id="PF00324">
    <property type="entry name" value="AA_permease"/>
    <property type="match status" value="1"/>
</dbReference>
<keyword evidence="2" id="KW-0813">Transport</keyword>
<keyword evidence="4" id="KW-0029">Amino-acid transport</keyword>
<feature type="transmembrane region" description="Helical" evidence="8">
    <location>
        <begin position="319"/>
        <end position="348"/>
    </location>
</feature>
<proteinExistence type="predicted"/>
<feature type="transmembrane region" description="Helical" evidence="8">
    <location>
        <begin position="402"/>
        <end position="422"/>
    </location>
</feature>
<evidence type="ECO:0000256" key="7">
    <source>
        <dbReference type="SAM" id="MobiDB-lite"/>
    </source>
</evidence>
<evidence type="ECO:0000259" key="9">
    <source>
        <dbReference type="Pfam" id="PF00324"/>
    </source>
</evidence>
<feature type="transmembrane region" description="Helical" evidence="8">
    <location>
        <begin position="483"/>
        <end position="503"/>
    </location>
</feature>
<dbReference type="EMBL" id="JBFTWV010000169">
    <property type="protein sequence ID" value="KAL2784723.1"/>
    <property type="molecule type" value="Genomic_DNA"/>
</dbReference>
<comment type="subcellular location">
    <subcellularLocation>
        <location evidence="1">Membrane</location>
        <topology evidence="1">Multi-pass membrane protein</topology>
    </subcellularLocation>
</comment>
<name>A0ABR4FNW6_9EURO</name>
<feature type="transmembrane region" description="Helical" evidence="8">
    <location>
        <begin position="50"/>
        <end position="68"/>
    </location>
</feature>
<evidence type="ECO:0000313" key="11">
    <source>
        <dbReference type="Proteomes" id="UP001610563"/>
    </source>
</evidence>
<evidence type="ECO:0000256" key="4">
    <source>
        <dbReference type="ARBA" id="ARBA00022970"/>
    </source>
</evidence>
<evidence type="ECO:0000256" key="1">
    <source>
        <dbReference type="ARBA" id="ARBA00004141"/>
    </source>
</evidence>
<dbReference type="InterPro" id="IPR004841">
    <property type="entry name" value="AA-permease/SLC12A_dom"/>
</dbReference>
<feature type="transmembrane region" description="Helical" evidence="8">
    <location>
        <begin position="241"/>
        <end position="260"/>
    </location>
</feature>
<keyword evidence="5 8" id="KW-1133">Transmembrane helix</keyword>
<dbReference type="PIRSF" id="PIRSF006060">
    <property type="entry name" value="AA_transporter"/>
    <property type="match status" value="1"/>
</dbReference>
<feature type="transmembrane region" description="Helical" evidence="8">
    <location>
        <begin position="159"/>
        <end position="180"/>
    </location>
</feature>
<comment type="caution">
    <text evidence="10">The sequence shown here is derived from an EMBL/GenBank/DDBJ whole genome shotgun (WGS) entry which is preliminary data.</text>
</comment>
<gene>
    <name evidence="10" type="ORF">BJX66DRAFT_348045</name>
</gene>
<evidence type="ECO:0000256" key="5">
    <source>
        <dbReference type="ARBA" id="ARBA00022989"/>
    </source>
</evidence>
<sequence>MSDKDKSMPSVATQHPESESASALASDVEVGQVDSGVQDYGWERGLSPRAVIMLSLGGGIGLGLWIGTGTALSAAGPAGCAIAYMLVALAIYIEFLSIGEMTCYKPISGGYIRQGMEYVDKAAAFAMGMNLWFSWTMTVPAEIIACISVLQYWEAPRNFPMAAYITIFAIVSAVPNLFAVKKYGSVEIVMSSLKVFSILSTMCFLFIMASGGLPSQQGPLVFHYWKAPGAFNNGLKGICRALLQAAFSCPSAGWVAIVAGEMKDPRRTVRRSVNPLFWRMFLFYVVNIWLVGMCVPYNHPDLQGSGTLASPFILAIRDGGAPVFAHIINGLVFITVLSCGITSYYVASRCLTHIADLRIIHPWFGKKDAAGRPWLSLILSGLLGGGLTYLNLNNTSAQVYNWFSNLVFGVSSFCNWLLIYVAHIRFRQGLKAQGIDYKTLPFRDRFAPYSQYLGLVLIILFLVAQLYFAIFPFTGKPSAENFFSTYITVPLFLFDYVVYKFWFQTKIVAPKDMDLTPAKYFDKIDEDEKEATRVDPTPKKSLLGRVWGLRTAIV</sequence>
<keyword evidence="11" id="KW-1185">Reference proteome</keyword>
<reference evidence="10 11" key="1">
    <citation type="submission" date="2024-07" db="EMBL/GenBank/DDBJ databases">
        <title>Section-level genome sequencing and comparative genomics of Aspergillus sections Usti and Cavernicolus.</title>
        <authorList>
            <consortium name="Lawrence Berkeley National Laboratory"/>
            <person name="Nybo J.L."/>
            <person name="Vesth T.C."/>
            <person name="Theobald S."/>
            <person name="Frisvad J.C."/>
            <person name="Larsen T.O."/>
            <person name="Kjaerboelling I."/>
            <person name="Rothschild-Mancinelli K."/>
            <person name="Lyhne E.K."/>
            <person name="Kogle M.E."/>
            <person name="Barry K."/>
            <person name="Clum A."/>
            <person name="Na H."/>
            <person name="Ledsgaard L."/>
            <person name="Lin J."/>
            <person name="Lipzen A."/>
            <person name="Kuo A."/>
            <person name="Riley R."/>
            <person name="Mondo S."/>
            <person name="Labutti K."/>
            <person name="Haridas S."/>
            <person name="Pangalinan J."/>
            <person name="Salamov A.A."/>
            <person name="Simmons B.A."/>
            <person name="Magnuson J.K."/>
            <person name="Chen J."/>
            <person name="Drula E."/>
            <person name="Henrissat B."/>
            <person name="Wiebenga A."/>
            <person name="Lubbers R.J."/>
            <person name="Gomes A.C."/>
            <person name="Makela M.R."/>
            <person name="Stajich J."/>
            <person name="Grigoriev I.V."/>
            <person name="Mortensen U.H."/>
            <person name="De Vries R.P."/>
            <person name="Baker S.E."/>
            <person name="Andersen M.R."/>
        </authorList>
    </citation>
    <scope>NUCLEOTIDE SEQUENCE [LARGE SCALE GENOMIC DNA]</scope>
    <source>
        <strain evidence="10 11">CBS 209.92</strain>
    </source>
</reference>